<protein>
    <submittedName>
        <fullName evidence="1">Uncharacterized protein</fullName>
    </submittedName>
</protein>
<evidence type="ECO:0000313" key="2">
    <source>
        <dbReference type="Proteomes" id="UP000823388"/>
    </source>
</evidence>
<accession>A0A8T0SBP0</accession>
<dbReference type="EMBL" id="CM029045">
    <property type="protein sequence ID" value="KAG2595991.1"/>
    <property type="molecule type" value="Genomic_DNA"/>
</dbReference>
<keyword evidence="2" id="KW-1185">Reference proteome</keyword>
<evidence type="ECO:0000313" key="1">
    <source>
        <dbReference type="EMBL" id="KAG2595991.1"/>
    </source>
</evidence>
<gene>
    <name evidence="1" type="ORF">PVAP13_5KG123700</name>
</gene>
<sequence>MALPFESGTVFGSGSITDVRAEVELGDMASVSMKSIAGS</sequence>
<name>A0A8T0SBP0_PANVG</name>
<comment type="caution">
    <text evidence="1">The sequence shown here is derived from an EMBL/GenBank/DDBJ whole genome shotgun (WGS) entry which is preliminary data.</text>
</comment>
<reference evidence="1" key="1">
    <citation type="submission" date="2020-05" db="EMBL/GenBank/DDBJ databases">
        <title>WGS assembly of Panicum virgatum.</title>
        <authorList>
            <person name="Lovell J.T."/>
            <person name="Jenkins J."/>
            <person name="Shu S."/>
            <person name="Juenger T.E."/>
            <person name="Schmutz J."/>
        </authorList>
    </citation>
    <scope>NUCLEOTIDE SEQUENCE</scope>
    <source>
        <strain evidence="1">AP13</strain>
    </source>
</reference>
<dbReference type="AlphaFoldDB" id="A0A8T0SBP0"/>
<dbReference type="Proteomes" id="UP000823388">
    <property type="component" value="Chromosome 5K"/>
</dbReference>
<proteinExistence type="predicted"/>
<organism evidence="1 2">
    <name type="scientific">Panicum virgatum</name>
    <name type="common">Blackwell switchgrass</name>
    <dbReference type="NCBI Taxonomy" id="38727"/>
    <lineage>
        <taxon>Eukaryota</taxon>
        <taxon>Viridiplantae</taxon>
        <taxon>Streptophyta</taxon>
        <taxon>Embryophyta</taxon>
        <taxon>Tracheophyta</taxon>
        <taxon>Spermatophyta</taxon>
        <taxon>Magnoliopsida</taxon>
        <taxon>Liliopsida</taxon>
        <taxon>Poales</taxon>
        <taxon>Poaceae</taxon>
        <taxon>PACMAD clade</taxon>
        <taxon>Panicoideae</taxon>
        <taxon>Panicodae</taxon>
        <taxon>Paniceae</taxon>
        <taxon>Panicinae</taxon>
        <taxon>Panicum</taxon>
        <taxon>Panicum sect. Hiantes</taxon>
    </lineage>
</organism>